<evidence type="ECO:0000256" key="3">
    <source>
        <dbReference type="ARBA" id="ARBA00022701"/>
    </source>
</evidence>
<dbReference type="GO" id="GO:0005737">
    <property type="term" value="C:cytoplasm"/>
    <property type="evidence" value="ECO:0007669"/>
    <property type="project" value="TreeGrafter"/>
</dbReference>
<evidence type="ECO:0000256" key="4">
    <source>
        <dbReference type="ARBA" id="ARBA00023212"/>
    </source>
</evidence>
<dbReference type="AlphaFoldDB" id="A0A2G2WVT1"/>
<dbReference type="PANTHER" id="PTHR19321:SF4">
    <property type="entry name" value="65-KDA MICROTUBULE-ASSOCIATED PROTEIN 5"/>
    <property type="match status" value="1"/>
</dbReference>
<evidence type="ECO:0000313" key="6">
    <source>
        <dbReference type="EMBL" id="PHT49368.1"/>
    </source>
</evidence>
<comment type="similarity">
    <text evidence="2">Belongs to the MAP65/ASE1 family.</text>
</comment>
<keyword evidence="4" id="KW-0963">Cytoplasm</keyword>
<reference evidence="7" key="2">
    <citation type="journal article" date="2017" name="J. Anim. Genet.">
        <title>Multiple reference genome sequences of hot pepper reveal the massive evolution of plant disease resistance genes by retroduplication.</title>
        <authorList>
            <person name="Kim S."/>
            <person name="Park J."/>
            <person name="Yeom S.-I."/>
            <person name="Kim Y.-M."/>
            <person name="Seo E."/>
            <person name="Kim K.-T."/>
            <person name="Kim M.-S."/>
            <person name="Lee J.M."/>
            <person name="Cheong K."/>
            <person name="Shin H.-S."/>
            <person name="Kim S.-B."/>
            <person name="Han K."/>
            <person name="Lee J."/>
            <person name="Park M."/>
            <person name="Lee H.-A."/>
            <person name="Lee H.-Y."/>
            <person name="Lee Y."/>
            <person name="Oh S."/>
            <person name="Lee J.H."/>
            <person name="Choi E."/>
            <person name="Choi E."/>
            <person name="Lee S.E."/>
            <person name="Jeon J."/>
            <person name="Kim H."/>
            <person name="Choi G."/>
            <person name="Song H."/>
            <person name="Lee J."/>
            <person name="Lee S.-C."/>
            <person name="Kwon J.-K."/>
            <person name="Lee H.-Y."/>
            <person name="Koo N."/>
            <person name="Hong Y."/>
            <person name="Kim R.W."/>
            <person name="Kang W.-H."/>
            <person name="Huh J.H."/>
            <person name="Kang B.-C."/>
            <person name="Yang T.-J."/>
            <person name="Lee Y.-H."/>
            <person name="Bennetzen J.L."/>
            <person name="Choi D."/>
        </authorList>
    </citation>
    <scope>NUCLEOTIDE SEQUENCE [LARGE SCALE GENOMIC DNA]</scope>
    <source>
        <strain evidence="7">cv. PBC81</strain>
    </source>
</reference>
<evidence type="ECO:0000256" key="5">
    <source>
        <dbReference type="SAM" id="Coils"/>
    </source>
</evidence>
<proteinExistence type="inferred from homology"/>
<evidence type="ECO:0000256" key="2">
    <source>
        <dbReference type="ARBA" id="ARBA00006187"/>
    </source>
</evidence>
<comment type="caution">
    <text evidence="6">The sequence shown here is derived from an EMBL/GenBank/DDBJ whole genome shotgun (WGS) entry which is preliminary data.</text>
</comment>
<keyword evidence="7" id="KW-1185">Reference proteome</keyword>
<accession>A0A2G2WVT1</accession>
<sequence length="156" mass="17689">MKGTLKKKLAIIDPVLKDIQTKKHERIQEFLNIETQITTICAEIAGNDKVISPTDVQVNEQDLTAKRLAELKSHLQELKSYLQELKSETNLLLQRVNSYISAIYELTIFMSLDFKKIIANINPSLANHLNGQSKSICNEILANLKSEVNSLKQLKQ</sequence>
<dbReference type="GO" id="GO:0005874">
    <property type="term" value="C:microtubule"/>
    <property type="evidence" value="ECO:0007669"/>
    <property type="project" value="UniProtKB-KW"/>
</dbReference>
<dbReference type="InterPro" id="IPR007145">
    <property type="entry name" value="MAP65_Ase1_PRC1"/>
</dbReference>
<evidence type="ECO:0000313" key="7">
    <source>
        <dbReference type="Proteomes" id="UP000224567"/>
    </source>
</evidence>
<dbReference type="GO" id="GO:0005819">
    <property type="term" value="C:spindle"/>
    <property type="evidence" value="ECO:0007669"/>
    <property type="project" value="TreeGrafter"/>
</dbReference>
<dbReference type="Proteomes" id="UP000224567">
    <property type="component" value="Unassembled WGS sequence"/>
</dbReference>
<dbReference type="STRING" id="33114.A0A2G2WVT1"/>
<dbReference type="GO" id="GO:0008017">
    <property type="term" value="F:microtubule binding"/>
    <property type="evidence" value="ECO:0007669"/>
    <property type="project" value="InterPro"/>
</dbReference>
<name>A0A2G2WVT1_CAPBA</name>
<keyword evidence="4" id="KW-0206">Cytoskeleton</keyword>
<dbReference type="EMBL" id="MLFT02000004">
    <property type="protein sequence ID" value="PHT49368.1"/>
    <property type="molecule type" value="Genomic_DNA"/>
</dbReference>
<dbReference type="GO" id="GO:0000226">
    <property type="term" value="P:microtubule cytoskeleton organization"/>
    <property type="evidence" value="ECO:0007669"/>
    <property type="project" value="InterPro"/>
</dbReference>
<keyword evidence="5" id="KW-0175">Coiled coil</keyword>
<protein>
    <submittedName>
        <fullName evidence="6">Uncharacterized protein</fullName>
    </submittedName>
</protein>
<evidence type="ECO:0000256" key="1">
    <source>
        <dbReference type="ARBA" id="ARBA00004245"/>
    </source>
</evidence>
<organism evidence="6 7">
    <name type="scientific">Capsicum baccatum</name>
    <name type="common">Peruvian pepper</name>
    <dbReference type="NCBI Taxonomy" id="33114"/>
    <lineage>
        <taxon>Eukaryota</taxon>
        <taxon>Viridiplantae</taxon>
        <taxon>Streptophyta</taxon>
        <taxon>Embryophyta</taxon>
        <taxon>Tracheophyta</taxon>
        <taxon>Spermatophyta</taxon>
        <taxon>Magnoliopsida</taxon>
        <taxon>eudicotyledons</taxon>
        <taxon>Gunneridae</taxon>
        <taxon>Pentapetalae</taxon>
        <taxon>asterids</taxon>
        <taxon>lamiids</taxon>
        <taxon>Solanales</taxon>
        <taxon>Solanaceae</taxon>
        <taxon>Solanoideae</taxon>
        <taxon>Capsiceae</taxon>
        <taxon>Capsicum</taxon>
    </lineage>
</organism>
<dbReference type="OrthoDB" id="642895at2759"/>
<reference evidence="6 7" key="1">
    <citation type="journal article" date="2017" name="Genome Biol.">
        <title>New reference genome sequences of hot pepper reveal the massive evolution of plant disease-resistance genes by retroduplication.</title>
        <authorList>
            <person name="Kim S."/>
            <person name="Park J."/>
            <person name="Yeom S.I."/>
            <person name="Kim Y.M."/>
            <person name="Seo E."/>
            <person name="Kim K.T."/>
            <person name="Kim M.S."/>
            <person name="Lee J.M."/>
            <person name="Cheong K."/>
            <person name="Shin H.S."/>
            <person name="Kim S.B."/>
            <person name="Han K."/>
            <person name="Lee J."/>
            <person name="Park M."/>
            <person name="Lee H.A."/>
            <person name="Lee H.Y."/>
            <person name="Lee Y."/>
            <person name="Oh S."/>
            <person name="Lee J.H."/>
            <person name="Choi E."/>
            <person name="Choi E."/>
            <person name="Lee S.E."/>
            <person name="Jeon J."/>
            <person name="Kim H."/>
            <person name="Choi G."/>
            <person name="Song H."/>
            <person name="Lee J."/>
            <person name="Lee S.C."/>
            <person name="Kwon J.K."/>
            <person name="Lee H.Y."/>
            <person name="Koo N."/>
            <person name="Hong Y."/>
            <person name="Kim R.W."/>
            <person name="Kang W.H."/>
            <person name="Huh J.H."/>
            <person name="Kang B.C."/>
            <person name="Yang T.J."/>
            <person name="Lee Y.H."/>
            <person name="Bennetzen J.L."/>
            <person name="Choi D."/>
        </authorList>
    </citation>
    <scope>NUCLEOTIDE SEQUENCE [LARGE SCALE GENOMIC DNA]</scope>
    <source>
        <strain evidence="7">cv. PBC81</strain>
    </source>
</reference>
<feature type="coiled-coil region" evidence="5">
    <location>
        <begin position="68"/>
        <end position="95"/>
    </location>
</feature>
<dbReference type="PANTHER" id="PTHR19321">
    <property type="entry name" value="PROTEIN REGULATOR OF CYTOKINESIS 1 PRC1-RELATED"/>
    <property type="match status" value="1"/>
</dbReference>
<gene>
    <name evidence="6" type="ORF">CQW23_09115</name>
</gene>
<comment type="subcellular location">
    <subcellularLocation>
        <location evidence="1">Cytoplasm</location>
        <location evidence="1">Cytoskeleton</location>
    </subcellularLocation>
</comment>
<keyword evidence="3" id="KW-0493">Microtubule</keyword>